<keyword evidence="11" id="KW-0472">Membrane</keyword>
<comment type="catalytic activity">
    <reaction evidence="1">
        <text>S-ubiquitinyl-[E2 ubiquitin-conjugating enzyme]-L-cysteine + [acceptor protein]-L-lysine = [E2 ubiquitin-conjugating enzyme]-L-cysteine + N(6)-ubiquitinyl-[acceptor protein]-L-lysine.</text>
        <dbReference type="EC" id="2.3.2.27"/>
    </reaction>
</comment>
<evidence type="ECO:0000313" key="16">
    <source>
        <dbReference type="Proteomes" id="UP000613740"/>
    </source>
</evidence>
<dbReference type="PANTHER" id="PTHR45977:SF4">
    <property type="entry name" value="RING-TYPE DOMAIN-CONTAINING PROTEIN"/>
    <property type="match status" value="1"/>
</dbReference>
<sequence>MIEQDASCEPLDASTPGYLLFEFWRLDKQDKPDERQLEDVYFLVARGAQPNVTYAGGDVYYLPPRAPRPQSGSNGTLQDGDALSYWRPYHRVVVPRNATSSSAGNGNWYVTVGNMDMELRNAVLRYRIRVTCLPSAVAAPCPTPLYNQSHCSGHGVCSLPPKGLTDAPELNRVCLCDDGWGDYGCQTSAPSLANGSNATAVVPPGQWAFWQLRVPLPEGASMPGNPALLVELNRGGVGGAPGTGLPGSAAGGGDPVLVVMPKPQSGSNRLPWFTDITRYADLRSYFLQQNFHYQLFRDVQLFQASPLSSTGSRYADFYVAVYNNDQRFRDPALLITTANVTVRARWRLPSSMGGAGTSSPLCPGDCFGRGTCYDPWDLGNTGNLPPPLLPVLPNNSGKPADFQCACRGDAGGTMCEGTLRNLSVTTSGDGGRGSLVPGQWYFFVLQIDQRKFDYRANDVAIQWYARDLTGDAPTAYANAFITIDEHAFPREAQLDSDDPFRRGWQIFYNSLAARSNPPQPLQMKGSDLKPGYSYVLGVYNSEYVRQAPYDFSVSVYVPASSRTWLHPYMSVVLGVTASIILCLLMTLCRRLVQRFGWGPFRSRGGPDGLGGPDGPGGPGGRVQVAHMPPRQQGVPGHIIDGFHTYQYTASKAEKEHLARNMREHEQQQFADHQQVQHAAGGGALPPAHAGAVELGVMARGQAVGGAGGGGSDAVAAMAAAAAAAPGGGGAHNANQLVVGFLPPPAFGGAGSSSTPTSSTAAAAAGRAGEEDDEPQCTVCLCEYEEGERITQLPCKHDFHSTCINKWLQTHYTCPICRVSLLPEEELGDQQPAAAGVDGAVVVPIGAGGVVSAADEAAAAGAANGGNNNVAARMVSSRRASHNPAAVAAAPAGARGASAGVRTGSGRRRQAGGVAESVMGTSSSAIAAAPAPAVLVPMSSSNRSVPSAGGATLPSGGLHGTVVAAPAAGAPQLVARGPTATLEGASSSAQGSSAAGSRSPASQARLTAHRLASPRRPGAGAAGGPLPLLDAAEAHAPVAAAAELALGELPGASPSSSGLHRHHH</sequence>
<dbReference type="EMBL" id="JAEHOD010000036">
    <property type="protein sequence ID" value="KAG2441255.1"/>
    <property type="molecule type" value="Genomic_DNA"/>
</dbReference>
<evidence type="ECO:0000256" key="2">
    <source>
        <dbReference type="ARBA" id="ARBA00004141"/>
    </source>
</evidence>
<dbReference type="GO" id="GO:0016020">
    <property type="term" value="C:membrane"/>
    <property type="evidence" value="ECO:0007669"/>
    <property type="project" value="UniProtKB-SubCell"/>
</dbReference>
<accession>A0A835TLV8</accession>
<evidence type="ECO:0000313" key="15">
    <source>
        <dbReference type="EMBL" id="KAG2441255.1"/>
    </source>
</evidence>
<evidence type="ECO:0000256" key="13">
    <source>
        <dbReference type="SAM" id="MobiDB-lite"/>
    </source>
</evidence>
<evidence type="ECO:0000256" key="9">
    <source>
        <dbReference type="ARBA" id="ARBA00022833"/>
    </source>
</evidence>
<keyword evidence="4" id="KW-0808">Transferase</keyword>
<dbReference type="GO" id="GO:0008270">
    <property type="term" value="F:zinc ion binding"/>
    <property type="evidence" value="ECO:0007669"/>
    <property type="project" value="UniProtKB-KW"/>
</dbReference>
<dbReference type="GO" id="GO:0016567">
    <property type="term" value="P:protein ubiquitination"/>
    <property type="evidence" value="ECO:0007669"/>
    <property type="project" value="TreeGrafter"/>
</dbReference>
<dbReference type="InterPro" id="IPR013083">
    <property type="entry name" value="Znf_RING/FYVE/PHD"/>
</dbReference>
<proteinExistence type="predicted"/>
<evidence type="ECO:0000256" key="11">
    <source>
        <dbReference type="ARBA" id="ARBA00023136"/>
    </source>
</evidence>
<evidence type="ECO:0000256" key="6">
    <source>
        <dbReference type="ARBA" id="ARBA00022723"/>
    </source>
</evidence>
<comment type="subcellular location">
    <subcellularLocation>
        <location evidence="2">Membrane</location>
        <topology evidence="2">Multi-pass membrane protein</topology>
    </subcellularLocation>
</comment>
<feature type="region of interest" description="Disordered" evidence="13">
    <location>
        <begin position="747"/>
        <end position="768"/>
    </location>
</feature>
<dbReference type="CDD" id="cd16472">
    <property type="entry name" value="RING-H2_RNF38-like"/>
    <property type="match status" value="1"/>
</dbReference>
<evidence type="ECO:0000256" key="5">
    <source>
        <dbReference type="ARBA" id="ARBA00022692"/>
    </source>
</evidence>
<evidence type="ECO:0000256" key="4">
    <source>
        <dbReference type="ARBA" id="ARBA00022679"/>
    </source>
</evidence>
<dbReference type="InterPro" id="IPR001841">
    <property type="entry name" value="Znf_RING"/>
</dbReference>
<reference evidence="15" key="1">
    <citation type="journal article" date="2020" name="bioRxiv">
        <title>Comparative genomics of Chlamydomonas.</title>
        <authorList>
            <person name="Craig R.J."/>
            <person name="Hasan A.R."/>
            <person name="Ness R.W."/>
            <person name="Keightley P.D."/>
        </authorList>
    </citation>
    <scope>NUCLEOTIDE SEQUENCE</scope>
    <source>
        <strain evidence="15">CCAP 11/173</strain>
    </source>
</reference>
<dbReference type="AlphaFoldDB" id="A0A835TLV8"/>
<evidence type="ECO:0000259" key="14">
    <source>
        <dbReference type="PROSITE" id="PS50089"/>
    </source>
</evidence>
<keyword evidence="10" id="KW-1133">Transmembrane helix</keyword>
<dbReference type="SUPFAM" id="SSF57850">
    <property type="entry name" value="RING/U-box"/>
    <property type="match status" value="1"/>
</dbReference>
<comment type="caution">
    <text evidence="15">The sequence shown here is derived from an EMBL/GenBank/DDBJ whole genome shotgun (WGS) entry which is preliminary data.</text>
</comment>
<name>A0A835TLV8_9CHLO</name>
<feature type="compositionally biased region" description="Low complexity" evidence="13">
    <location>
        <begin position="984"/>
        <end position="1023"/>
    </location>
</feature>
<evidence type="ECO:0000256" key="12">
    <source>
        <dbReference type="PROSITE-ProRule" id="PRU00175"/>
    </source>
</evidence>
<keyword evidence="9" id="KW-0862">Zinc</keyword>
<evidence type="ECO:0000256" key="1">
    <source>
        <dbReference type="ARBA" id="ARBA00000900"/>
    </source>
</evidence>
<feature type="region of interest" description="Disordered" evidence="13">
    <location>
        <begin position="602"/>
        <end position="621"/>
    </location>
</feature>
<evidence type="ECO:0000256" key="8">
    <source>
        <dbReference type="ARBA" id="ARBA00022786"/>
    </source>
</evidence>
<evidence type="ECO:0000256" key="3">
    <source>
        <dbReference type="ARBA" id="ARBA00012483"/>
    </source>
</evidence>
<protein>
    <recommendedName>
        <fullName evidence="3">RING-type E3 ubiquitin transferase</fullName>
        <ecNumber evidence="3">2.3.2.27</ecNumber>
    </recommendedName>
</protein>
<keyword evidence="6" id="KW-0479">Metal-binding</keyword>
<dbReference type="GO" id="GO:0061630">
    <property type="term" value="F:ubiquitin protein ligase activity"/>
    <property type="evidence" value="ECO:0007669"/>
    <property type="project" value="UniProtKB-EC"/>
</dbReference>
<evidence type="ECO:0000256" key="10">
    <source>
        <dbReference type="ARBA" id="ARBA00022989"/>
    </source>
</evidence>
<keyword evidence="5" id="KW-0812">Transmembrane</keyword>
<organism evidence="15 16">
    <name type="scientific">Chlamydomonas schloesseri</name>
    <dbReference type="NCBI Taxonomy" id="2026947"/>
    <lineage>
        <taxon>Eukaryota</taxon>
        <taxon>Viridiplantae</taxon>
        <taxon>Chlorophyta</taxon>
        <taxon>core chlorophytes</taxon>
        <taxon>Chlorophyceae</taxon>
        <taxon>CS clade</taxon>
        <taxon>Chlamydomonadales</taxon>
        <taxon>Chlamydomonadaceae</taxon>
        <taxon>Chlamydomonas</taxon>
    </lineage>
</organism>
<evidence type="ECO:0000256" key="7">
    <source>
        <dbReference type="ARBA" id="ARBA00022771"/>
    </source>
</evidence>
<dbReference type="EC" id="2.3.2.27" evidence="3"/>
<dbReference type="GO" id="GO:0006511">
    <property type="term" value="P:ubiquitin-dependent protein catabolic process"/>
    <property type="evidence" value="ECO:0007669"/>
    <property type="project" value="TreeGrafter"/>
</dbReference>
<feature type="compositionally biased region" description="Gly residues" evidence="13">
    <location>
        <begin position="605"/>
        <end position="620"/>
    </location>
</feature>
<gene>
    <name evidence="15" type="ORF">HYH02_010098</name>
</gene>
<dbReference type="Proteomes" id="UP000613740">
    <property type="component" value="Unassembled WGS sequence"/>
</dbReference>
<dbReference type="Pfam" id="PF13639">
    <property type="entry name" value="zf-RING_2"/>
    <property type="match status" value="1"/>
</dbReference>
<dbReference type="PROSITE" id="PS50089">
    <property type="entry name" value="ZF_RING_2"/>
    <property type="match status" value="1"/>
</dbReference>
<keyword evidence="8" id="KW-0833">Ubl conjugation pathway</keyword>
<dbReference type="PANTHER" id="PTHR45977">
    <property type="entry name" value="TARGET OF ERK KINASE MPK-1"/>
    <property type="match status" value="1"/>
</dbReference>
<feature type="compositionally biased region" description="Low complexity" evidence="13">
    <location>
        <begin position="751"/>
        <end position="766"/>
    </location>
</feature>
<keyword evidence="16" id="KW-1185">Reference proteome</keyword>
<dbReference type="Gene3D" id="3.30.40.10">
    <property type="entry name" value="Zinc/RING finger domain, C3HC4 (zinc finger)"/>
    <property type="match status" value="1"/>
</dbReference>
<dbReference type="OrthoDB" id="541985at2759"/>
<feature type="domain" description="RING-type" evidence="14">
    <location>
        <begin position="776"/>
        <end position="817"/>
    </location>
</feature>
<dbReference type="SMART" id="SM00184">
    <property type="entry name" value="RING"/>
    <property type="match status" value="1"/>
</dbReference>
<feature type="region of interest" description="Disordered" evidence="13">
    <location>
        <begin position="979"/>
        <end position="1023"/>
    </location>
</feature>
<keyword evidence="7 12" id="KW-0863">Zinc-finger</keyword>